<name>A0A1B6VMN9_9PROT</name>
<dbReference type="InterPro" id="IPR006311">
    <property type="entry name" value="TAT_signal"/>
</dbReference>
<dbReference type="RefSeq" id="WP_064274000.1">
    <property type="nucleotide sequence ID" value="NZ_LUTU01000005.1"/>
</dbReference>
<dbReference type="EMBL" id="LUTU01000005">
    <property type="protein sequence ID" value="OAJ68482.1"/>
    <property type="molecule type" value="Genomic_DNA"/>
</dbReference>
<dbReference type="PATRIC" id="fig|38307.3.peg.1226"/>
<evidence type="ECO:0000313" key="2">
    <source>
        <dbReference type="Proteomes" id="UP000077786"/>
    </source>
</evidence>
<evidence type="ECO:0000313" key="1">
    <source>
        <dbReference type="EMBL" id="OAJ68482.1"/>
    </source>
</evidence>
<protein>
    <submittedName>
        <fullName evidence="1">Uncharacterized protein</fullName>
    </submittedName>
</protein>
<reference evidence="1 2" key="1">
    <citation type="submission" date="2016-03" db="EMBL/GenBank/DDBJ databases">
        <title>Draft genome sequence of Gluconobacter cerinus strain CECT 9110.</title>
        <authorList>
            <person name="Sainz F."/>
            <person name="Mas A."/>
            <person name="Torija M.J."/>
        </authorList>
    </citation>
    <scope>NUCLEOTIDE SEQUENCE [LARGE SCALE GENOMIC DNA]</scope>
    <source>
        <strain evidence="1 2">CECT 9110</strain>
    </source>
</reference>
<dbReference type="Proteomes" id="UP000077786">
    <property type="component" value="Unassembled WGS sequence"/>
</dbReference>
<gene>
    <name evidence="1" type="ORF">A0123_01188</name>
</gene>
<organism evidence="1 2">
    <name type="scientific">Gluconobacter cerinus</name>
    <dbReference type="NCBI Taxonomy" id="38307"/>
    <lineage>
        <taxon>Bacteria</taxon>
        <taxon>Pseudomonadati</taxon>
        <taxon>Pseudomonadota</taxon>
        <taxon>Alphaproteobacteria</taxon>
        <taxon>Acetobacterales</taxon>
        <taxon>Acetobacteraceae</taxon>
        <taxon>Gluconobacter</taxon>
    </lineage>
</organism>
<dbReference type="OrthoDB" id="7239404at2"/>
<dbReference type="AlphaFoldDB" id="A0A1B6VMN9"/>
<accession>A0A1B6VMN9</accession>
<sequence length="363" mass="38957">MTFSSPTRRDCLKGLALLGAGSTVPSLHARAADMPDAHLLLGGTLASIQGQFGELAAGVISRTLGLDAPLEITPDIGQDGVRAANLFDANSAPDGSTALIAPGSALLASLTGDSRVHYDFARWIPLLTAHTTTVVIARAELHKTLRSRLKGFFHDHPVRLAVSRPTGTELDALLGLTLLGLRPIPVSGFSRTEDALEALANNQVDAVQLLPYTLDVPVETILAKLPPGTAPLYHTGDLSDTGSDTVPNFLEAYQEARRRPPEGALYRAWQAVSASTYTALTVALPMLTPPDMVKSWKQACWDAAVDPTVRHWAEKHHFMLAAGDNAAPFLSRATPDIGAILALRRWIAMNTPRWRIGQETRPL</sequence>
<comment type="caution">
    <text evidence="1">The sequence shown here is derived from an EMBL/GenBank/DDBJ whole genome shotgun (WGS) entry which is preliminary data.</text>
</comment>
<proteinExistence type="predicted"/>
<dbReference type="PROSITE" id="PS51318">
    <property type="entry name" value="TAT"/>
    <property type="match status" value="1"/>
</dbReference>